<dbReference type="PROSITE" id="PS51257">
    <property type="entry name" value="PROKAR_LIPOPROTEIN"/>
    <property type="match status" value="1"/>
</dbReference>
<dbReference type="EMBL" id="SDVB01000249">
    <property type="protein sequence ID" value="RYC10678.1"/>
    <property type="molecule type" value="Genomic_DNA"/>
</dbReference>
<dbReference type="Pfam" id="PF25954">
    <property type="entry name" value="Beta-barrel_RND_2"/>
    <property type="match status" value="1"/>
</dbReference>
<comment type="subcellular location">
    <subcellularLocation>
        <location evidence="1">Cell envelope</location>
    </subcellularLocation>
</comment>
<name>A0A4Q2T1U0_9HYPH</name>
<evidence type="ECO:0000313" key="9">
    <source>
        <dbReference type="Proteomes" id="UP000291088"/>
    </source>
</evidence>
<dbReference type="GO" id="GO:0015562">
    <property type="term" value="F:efflux transmembrane transporter activity"/>
    <property type="evidence" value="ECO:0007669"/>
    <property type="project" value="TreeGrafter"/>
</dbReference>
<dbReference type="Pfam" id="PF25917">
    <property type="entry name" value="BSH_RND"/>
    <property type="match status" value="1"/>
</dbReference>
<dbReference type="InterPro" id="IPR058792">
    <property type="entry name" value="Beta-barrel_RND_2"/>
</dbReference>
<feature type="chain" id="PRO_5020791447" evidence="4">
    <location>
        <begin position="26"/>
        <end position="382"/>
    </location>
</feature>
<dbReference type="GO" id="GO:1990281">
    <property type="term" value="C:efflux pump complex"/>
    <property type="evidence" value="ECO:0007669"/>
    <property type="project" value="TreeGrafter"/>
</dbReference>
<dbReference type="OrthoDB" id="9813967at2"/>
<evidence type="ECO:0000256" key="2">
    <source>
        <dbReference type="ARBA" id="ARBA00009477"/>
    </source>
</evidence>
<dbReference type="InterPro" id="IPR058625">
    <property type="entry name" value="MdtA-like_BSH"/>
</dbReference>
<dbReference type="Gene3D" id="2.40.50.100">
    <property type="match status" value="1"/>
</dbReference>
<keyword evidence="3" id="KW-0813">Transport</keyword>
<feature type="domain" description="Multidrug resistance protein MdtA-like barrel-sandwich hybrid" evidence="5">
    <location>
        <begin position="72"/>
        <end position="204"/>
    </location>
</feature>
<evidence type="ECO:0000259" key="5">
    <source>
        <dbReference type="Pfam" id="PF25917"/>
    </source>
</evidence>
<dbReference type="Gene3D" id="2.40.420.20">
    <property type="match status" value="1"/>
</dbReference>
<comment type="caution">
    <text evidence="8">The sequence shown here is derived from an EMBL/GenBank/DDBJ whole genome shotgun (WGS) entry which is preliminary data.</text>
</comment>
<evidence type="ECO:0000313" key="8">
    <source>
        <dbReference type="EMBL" id="RYC10678.1"/>
    </source>
</evidence>
<evidence type="ECO:0000259" key="6">
    <source>
        <dbReference type="Pfam" id="PF25954"/>
    </source>
</evidence>
<dbReference type="PANTHER" id="PTHR30469">
    <property type="entry name" value="MULTIDRUG RESISTANCE PROTEIN MDTA"/>
    <property type="match status" value="1"/>
</dbReference>
<sequence length="382" mass="40162">MRSSMNGLAGRLLIGLSLLTTAVLASGCGDEESKAEAIVRPVKVIEVAAGESGRKLEYSGAVKARYEINLAFRVNGKITERPVDVGDRVRPGNLLARLDAADYELAVTRAEADLRSAVKQVGTLKLFKQRAETLYAKNAASKAELDQRTLAYDQALSTEQSAVSALEQAKNQVAYTRLHADMAGIVTAVNGEPGQVVGSGTPVVTVAMDGEKEVQVAVPETEITNFAAGAAVKVRFWSQQGMVLDGTVREVAGSADPRSRTFSVRVRIPDGPRVLLGMTATVETQVGGGPAGFDIPVSALAEKDGNPVVWVVERASDTVRPRSVRLGEFSDNGVVVSEGLSPGEMVVSAGTQFMRDGMKVKVSAADAQQTAVNAAPAAIVAR</sequence>
<keyword evidence="9" id="KW-1185">Reference proteome</keyword>
<keyword evidence="4" id="KW-0732">Signal</keyword>
<dbReference type="AlphaFoldDB" id="A0A4Q2T1U0"/>
<organism evidence="8 9">
    <name type="scientific">Ciceribacter ferrooxidans</name>
    <dbReference type="NCBI Taxonomy" id="2509717"/>
    <lineage>
        <taxon>Bacteria</taxon>
        <taxon>Pseudomonadati</taxon>
        <taxon>Pseudomonadota</taxon>
        <taxon>Alphaproteobacteria</taxon>
        <taxon>Hyphomicrobiales</taxon>
        <taxon>Rhizobiaceae</taxon>
        <taxon>Ciceribacter</taxon>
    </lineage>
</organism>
<dbReference type="InterPro" id="IPR006143">
    <property type="entry name" value="RND_pump_MFP"/>
</dbReference>
<comment type="similarity">
    <text evidence="2">Belongs to the membrane fusion protein (MFP) (TC 8.A.1) family.</text>
</comment>
<dbReference type="InterPro" id="IPR058627">
    <property type="entry name" value="MdtA-like_C"/>
</dbReference>
<feature type="domain" description="CusB-like beta-barrel" evidence="6">
    <location>
        <begin position="214"/>
        <end position="284"/>
    </location>
</feature>
<dbReference type="Pfam" id="PF25967">
    <property type="entry name" value="RND-MFP_C"/>
    <property type="match status" value="1"/>
</dbReference>
<accession>A0A4Q2T1U0</accession>
<gene>
    <name evidence="8" type="ORF">EUU22_15800</name>
</gene>
<protein>
    <submittedName>
        <fullName evidence="8">Efflux RND transporter periplasmic adaptor subunit</fullName>
    </submittedName>
</protein>
<evidence type="ECO:0000256" key="3">
    <source>
        <dbReference type="ARBA" id="ARBA00022448"/>
    </source>
</evidence>
<proteinExistence type="inferred from homology"/>
<dbReference type="SUPFAM" id="SSF111369">
    <property type="entry name" value="HlyD-like secretion proteins"/>
    <property type="match status" value="1"/>
</dbReference>
<evidence type="ECO:0000256" key="1">
    <source>
        <dbReference type="ARBA" id="ARBA00004196"/>
    </source>
</evidence>
<evidence type="ECO:0000259" key="7">
    <source>
        <dbReference type="Pfam" id="PF25967"/>
    </source>
</evidence>
<dbReference type="NCBIfam" id="TIGR01730">
    <property type="entry name" value="RND_mfp"/>
    <property type="match status" value="1"/>
</dbReference>
<reference evidence="8 9" key="1">
    <citation type="submission" date="2019-01" db="EMBL/GenBank/DDBJ databases">
        <authorList>
            <person name="Deng T."/>
        </authorList>
    </citation>
    <scope>NUCLEOTIDE SEQUENCE [LARGE SCALE GENOMIC DNA]</scope>
    <source>
        <strain evidence="8 9">F8825</strain>
    </source>
</reference>
<feature type="signal peptide" evidence="4">
    <location>
        <begin position="1"/>
        <end position="25"/>
    </location>
</feature>
<dbReference type="PANTHER" id="PTHR30469:SF15">
    <property type="entry name" value="HLYD FAMILY OF SECRETION PROTEINS"/>
    <property type="match status" value="1"/>
</dbReference>
<dbReference type="Gene3D" id="2.40.30.170">
    <property type="match status" value="1"/>
</dbReference>
<evidence type="ECO:0000256" key="4">
    <source>
        <dbReference type="SAM" id="SignalP"/>
    </source>
</evidence>
<dbReference type="Gene3D" id="1.10.287.470">
    <property type="entry name" value="Helix hairpin bin"/>
    <property type="match status" value="1"/>
</dbReference>
<feature type="domain" description="Multidrug resistance protein MdtA-like C-terminal permuted SH3" evidence="7">
    <location>
        <begin position="295"/>
        <end position="352"/>
    </location>
</feature>
<dbReference type="Proteomes" id="UP000291088">
    <property type="component" value="Unassembled WGS sequence"/>
</dbReference>